<dbReference type="SUPFAM" id="SSF49468">
    <property type="entry name" value="VHL"/>
    <property type="match status" value="1"/>
</dbReference>
<proteinExistence type="predicted"/>
<organism evidence="2 3">
    <name type="scientific">Orbilia ellipsospora</name>
    <dbReference type="NCBI Taxonomy" id="2528407"/>
    <lineage>
        <taxon>Eukaryota</taxon>
        <taxon>Fungi</taxon>
        <taxon>Dikarya</taxon>
        <taxon>Ascomycota</taxon>
        <taxon>Pezizomycotina</taxon>
        <taxon>Orbiliomycetes</taxon>
        <taxon>Orbiliales</taxon>
        <taxon>Orbiliaceae</taxon>
        <taxon>Orbilia</taxon>
    </lineage>
</organism>
<dbReference type="Proteomes" id="UP001365542">
    <property type="component" value="Unassembled WGS sequence"/>
</dbReference>
<accession>A0AAV9X905</accession>
<evidence type="ECO:0000313" key="3">
    <source>
        <dbReference type="Proteomes" id="UP001365542"/>
    </source>
</evidence>
<dbReference type="InterPro" id="IPR037140">
    <property type="entry name" value="VHL_beta_dom_sf"/>
</dbReference>
<protein>
    <recommendedName>
        <fullName evidence="1">von Hippel-Lindau disease tumour suppressor beta domain-containing protein</fullName>
    </recommendedName>
</protein>
<dbReference type="AlphaFoldDB" id="A0AAV9X905"/>
<sequence length="104" mass="11340">MDAMIDPQPYLLQAVHPDNEPATKTVASTKAVKVYFINNRTAPVHIYWLDTNGKRVSYGTVAGNGGTKEQGTYLTNPWIVTDEGTGKALAIYHPGPRDGRAILL</sequence>
<gene>
    <name evidence="2" type="ORF">TWF694_011018</name>
</gene>
<dbReference type="InterPro" id="IPR024053">
    <property type="entry name" value="VHL_beta_dom"/>
</dbReference>
<name>A0AAV9X905_9PEZI</name>
<feature type="domain" description="von Hippel-Lindau disease tumour suppressor beta" evidence="1">
    <location>
        <begin position="25"/>
        <end position="91"/>
    </location>
</feature>
<keyword evidence="3" id="KW-1185">Reference proteome</keyword>
<dbReference type="InterPro" id="IPR036208">
    <property type="entry name" value="VHL_sf"/>
</dbReference>
<evidence type="ECO:0000313" key="2">
    <source>
        <dbReference type="EMBL" id="KAK6538136.1"/>
    </source>
</evidence>
<dbReference type="Gene3D" id="2.60.40.780">
    <property type="entry name" value="von Hippel-Lindau disease tumour suppressor, beta domain"/>
    <property type="match status" value="1"/>
</dbReference>
<dbReference type="Pfam" id="PF01847">
    <property type="entry name" value="VHL"/>
    <property type="match status" value="1"/>
</dbReference>
<comment type="caution">
    <text evidence="2">The sequence shown here is derived from an EMBL/GenBank/DDBJ whole genome shotgun (WGS) entry which is preliminary data.</text>
</comment>
<evidence type="ECO:0000259" key="1">
    <source>
        <dbReference type="Pfam" id="PF01847"/>
    </source>
</evidence>
<dbReference type="EMBL" id="JAVHJO010000008">
    <property type="protein sequence ID" value="KAK6538136.1"/>
    <property type="molecule type" value="Genomic_DNA"/>
</dbReference>
<reference evidence="2 3" key="1">
    <citation type="submission" date="2019-10" db="EMBL/GenBank/DDBJ databases">
        <authorList>
            <person name="Palmer J.M."/>
        </authorList>
    </citation>
    <scope>NUCLEOTIDE SEQUENCE [LARGE SCALE GENOMIC DNA]</scope>
    <source>
        <strain evidence="2 3">TWF694</strain>
    </source>
</reference>